<keyword evidence="1" id="KW-0812">Transmembrane</keyword>
<protein>
    <submittedName>
        <fullName evidence="2">Uncharacterized protein</fullName>
    </submittedName>
</protein>
<name>A0AAV4RYQ3_CAEEX</name>
<sequence>MGDAYKCACALELRPRANLFVPRRLLFESPRPDIGLLLSISDPLSPRYGWEGVRSRDFLMAVAPFFSCLITAIVLPTLYPRERSNYHAKDELK</sequence>
<gene>
    <name evidence="2" type="ORF">CEXT_492831</name>
</gene>
<evidence type="ECO:0000313" key="3">
    <source>
        <dbReference type="Proteomes" id="UP001054945"/>
    </source>
</evidence>
<evidence type="ECO:0000256" key="1">
    <source>
        <dbReference type="SAM" id="Phobius"/>
    </source>
</evidence>
<dbReference type="AlphaFoldDB" id="A0AAV4RYQ3"/>
<reference evidence="2 3" key="1">
    <citation type="submission" date="2021-06" db="EMBL/GenBank/DDBJ databases">
        <title>Caerostris extrusa draft genome.</title>
        <authorList>
            <person name="Kono N."/>
            <person name="Arakawa K."/>
        </authorList>
    </citation>
    <scope>NUCLEOTIDE SEQUENCE [LARGE SCALE GENOMIC DNA]</scope>
</reference>
<keyword evidence="3" id="KW-1185">Reference proteome</keyword>
<comment type="caution">
    <text evidence="2">The sequence shown here is derived from an EMBL/GenBank/DDBJ whole genome shotgun (WGS) entry which is preliminary data.</text>
</comment>
<keyword evidence="1" id="KW-0472">Membrane</keyword>
<proteinExistence type="predicted"/>
<dbReference type="Proteomes" id="UP001054945">
    <property type="component" value="Unassembled WGS sequence"/>
</dbReference>
<organism evidence="2 3">
    <name type="scientific">Caerostris extrusa</name>
    <name type="common">Bark spider</name>
    <name type="synonym">Caerostris bankana</name>
    <dbReference type="NCBI Taxonomy" id="172846"/>
    <lineage>
        <taxon>Eukaryota</taxon>
        <taxon>Metazoa</taxon>
        <taxon>Ecdysozoa</taxon>
        <taxon>Arthropoda</taxon>
        <taxon>Chelicerata</taxon>
        <taxon>Arachnida</taxon>
        <taxon>Araneae</taxon>
        <taxon>Araneomorphae</taxon>
        <taxon>Entelegynae</taxon>
        <taxon>Araneoidea</taxon>
        <taxon>Araneidae</taxon>
        <taxon>Caerostris</taxon>
    </lineage>
</organism>
<accession>A0AAV4RYQ3</accession>
<dbReference type="EMBL" id="BPLR01008563">
    <property type="protein sequence ID" value="GIY25607.1"/>
    <property type="molecule type" value="Genomic_DNA"/>
</dbReference>
<feature type="transmembrane region" description="Helical" evidence="1">
    <location>
        <begin position="58"/>
        <end position="79"/>
    </location>
</feature>
<keyword evidence="1" id="KW-1133">Transmembrane helix</keyword>
<evidence type="ECO:0000313" key="2">
    <source>
        <dbReference type="EMBL" id="GIY25607.1"/>
    </source>
</evidence>